<dbReference type="InParanoid" id="G5C6R0"/>
<protein>
    <submittedName>
        <fullName evidence="2">Uncharacterized protein</fullName>
    </submittedName>
</protein>
<evidence type="ECO:0000313" key="2">
    <source>
        <dbReference type="EMBL" id="EHB17221.1"/>
    </source>
</evidence>
<dbReference type="Proteomes" id="UP000006813">
    <property type="component" value="Unassembled WGS sequence"/>
</dbReference>
<proteinExistence type="predicted"/>
<evidence type="ECO:0000313" key="3">
    <source>
        <dbReference type="Proteomes" id="UP000006813"/>
    </source>
</evidence>
<dbReference type="EMBL" id="JH173571">
    <property type="protein sequence ID" value="EHB17221.1"/>
    <property type="molecule type" value="Genomic_DNA"/>
</dbReference>
<reference evidence="2 3" key="1">
    <citation type="journal article" date="2011" name="Nature">
        <title>Genome sequencing reveals insights into physiology and longevity of the naked mole rat.</title>
        <authorList>
            <person name="Kim E.B."/>
            <person name="Fang X."/>
            <person name="Fushan A.A."/>
            <person name="Huang Z."/>
            <person name="Lobanov A.V."/>
            <person name="Han L."/>
            <person name="Marino S.M."/>
            <person name="Sun X."/>
            <person name="Turanov A.A."/>
            <person name="Yang P."/>
            <person name="Yim S.H."/>
            <person name="Zhao X."/>
            <person name="Kasaikina M.V."/>
            <person name="Stoletzki N."/>
            <person name="Peng C."/>
            <person name="Polak P."/>
            <person name="Xiong Z."/>
            <person name="Kiezun A."/>
            <person name="Zhu Y."/>
            <person name="Chen Y."/>
            <person name="Kryukov G.V."/>
            <person name="Zhang Q."/>
            <person name="Peshkin L."/>
            <person name="Yang L."/>
            <person name="Bronson R.T."/>
            <person name="Buffenstein R."/>
            <person name="Wang B."/>
            <person name="Han C."/>
            <person name="Li Q."/>
            <person name="Chen L."/>
            <person name="Zhao W."/>
            <person name="Sunyaev S.R."/>
            <person name="Park T.J."/>
            <person name="Zhang G."/>
            <person name="Wang J."/>
            <person name="Gladyshev V.N."/>
        </authorList>
    </citation>
    <scope>NUCLEOTIDE SEQUENCE [LARGE SCALE GENOMIC DNA]</scope>
</reference>
<feature type="region of interest" description="Disordered" evidence="1">
    <location>
        <begin position="73"/>
        <end position="101"/>
    </location>
</feature>
<organism evidence="2 3">
    <name type="scientific">Heterocephalus glaber</name>
    <name type="common">Naked mole rat</name>
    <dbReference type="NCBI Taxonomy" id="10181"/>
    <lineage>
        <taxon>Eukaryota</taxon>
        <taxon>Metazoa</taxon>
        <taxon>Chordata</taxon>
        <taxon>Craniata</taxon>
        <taxon>Vertebrata</taxon>
        <taxon>Euteleostomi</taxon>
        <taxon>Mammalia</taxon>
        <taxon>Eutheria</taxon>
        <taxon>Euarchontoglires</taxon>
        <taxon>Glires</taxon>
        <taxon>Rodentia</taxon>
        <taxon>Hystricomorpha</taxon>
        <taxon>Bathyergidae</taxon>
        <taxon>Heterocephalus</taxon>
    </lineage>
</organism>
<dbReference type="AlphaFoldDB" id="G5C6R0"/>
<gene>
    <name evidence="2" type="ORF">GW7_08320</name>
</gene>
<evidence type="ECO:0000256" key="1">
    <source>
        <dbReference type="SAM" id="MobiDB-lite"/>
    </source>
</evidence>
<accession>G5C6R0</accession>
<sequence>MKSRKLGEEEQKALVWYMCCAGTWALLCRQSFLLCSPVRLCSPPFPNNVPAATTACLPPKPWGLLMLRKFSPRPSPDPRHRPSSAWSSRGTSKSVVNRWDE</sequence>
<name>G5C6R0_HETGA</name>
<feature type="compositionally biased region" description="Polar residues" evidence="1">
    <location>
        <begin position="85"/>
        <end position="95"/>
    </location>
</feature>